<protein>
    <recommendedName>
        <fullName evidence="1">peptidylprolyl isomerase</fullName>
        <ecNumber evidence="1">5.2.1.8</ecNumber>
    </recommendedName>
</protein>
<dbReference type="Pfam" id="PF00254">
    <property type="entry name" value="FKBP_C"/>
    <property type="match status" value="1"/>
</dbReference>
<comment type="catalytic activity">
    <reaction evidence="1">
        <text>[protein]-peptidylproline (omega=180) = [protein]-peptidylproline (omega=0)</text>
        <dbReference type="Rhea" id="RHEA:16237"/>
        <dbReference type="Rhea" id="RHEA-COMP:10747"/>
        <dbReference type="Rhea" id="RHEA-COMP:10748"/>
        <dbReference type="ChEBI" id="CHEBI:83833"/>
        <dbReference type="ChEBI" id="CHEBI:83834"/>
        <dbReference type="EC" id="5.2.1.8"/>
    </reaction>
</comment>
<accession>A0ABD3C689</accession>
<reference evidence="4" key="1">
    <citation type="journal article" date="2024" name="IScience">
        <title>Strigolactones Initiate the Formation of Haustorium-like Structures in Castilleja.</title>
        <authorList>
            <person name="Buerger M."/>
            <person name="Peterson D."/>
            <person name="Chory J."/>
        </authorList>
    </citation>
    <scope>NUCLEOTIDE SEQUENCE [LARGE SCALE GENOMIC DNA]</scope>
</reference>
<keyword evidence="4" id="KW-1185">Reference proteome</keyword>
<dbReference type="Gene3D" id="3.10.50.40">
    <property type="match status" value="1"/>
</dbReference>
<dbReference type="EC" id="5.2.1.8" evidence="1"/>
<dbReference type="EMBL" id="JAVIJP010000053">
    <property type="protein sequence ID" value="KAL3624964.1"/>
    <property type="molecule type" value="Genomic_DNA"/>
</dbReference>
<gene>
    <name evidence="3" type="primary">PAS1_2</name>
    <name evidence="3" type="ORF">CASFOL_031632</name>
</gene>
<evidence type="ECO:0000256" key="1">
    <source>
        <dbReference type="PROSITE-ProRule" id="PRU00277"/>
    </source>
</evidence>
<organism evidence="3 4">
    <name type="scientific">Castilleja foliolosa</name>
    <dbReference type="NCBI Taxonomy" id="1961234"/>
    <lineage>
        <taxon>Eukaryota</taxon>
        <taxon>Viridiplantae</taxon>
        <taxon>Streptophyta</taxon>
        <taxon>Embryophyta</taxon>
        <taxon>Tracheophyta</taxon>
        <taxon>Spermatophyta</taxon>
        <taxon>Magnoliopsida</taxon>
        <taxon>eudicotyledons</taxon>
        <taxon>Gunneridae</taxon>
        <taxon>Pentapetalae</taxon>
        <taxon>asterids</taxon>
        <taxon>lamiids</taxon>
        <taxon>Lamiales</taxon>
        <taxon>Orobanchaceae</taxon>
        <taxon>Pedicularideae</taxon>
        <taxon>Castillejinae</taxon>
        <taxon>Castilleja</taxon>
    </lineage>
</organism>
<dbReference type="InterPro" id="IPR001179">
    <property type="entry name" value="PPIase_FKBP_dom"/>
</dbReference>
<proteinExistence type="predicted"/>
<keyword evidence="1 3" id="KW-0413">Isomerase</keyword>
<dbReference type="SUPFAM" id="SSF54534">
    <property type="entry name" value="FKBP-like"/>
    <property type="match status" value="1"/>
</dbReference>
<dbReference type="AlphaFoldDB" id="A0ABD3C689"/>
<dbReference type="InterPro" id="IPR046357">
    <property type="entry name" value="PPIase_dom_sf"/>
</dbReference>
<keyword evidence="1" id="KW-0697">Rotamase</keyword>
<evidence type="ECO:0000259" key="2">
    <source>
        <dbReference type="PROSITE" id="PS50059"/>
    </source>
</evidence>
<name>A0ABD3C689_9LAMI</name>
<sequence>MEWREKVYHLDGVVVESTRADFGGNGIPTTQVLGKSKILLGLLEGIRTMLNEEIAMFKVKPELHYSEEDCPILVADGLPKDDELHFEMS</sequence>
<evidence type="ECO:0000313" key="3">
    <source>
        <dbReference type="EMBL" id="KAL3624964.1"/>
    </source>
</evidence>
<evidence type="ECO:0000313" key="4">
    <source>
        <dbReference type="Proteomes" id="UP001632038"/>
    </source>
</evidence>
<dbReference type="Proteomes" id="UP001632038">
    <property type="component" value="Unassembled WGS sequence"/>
</dbReference>
<comment type="caution">
    <text evidence="3">The sequence shown here is derived from an EMBL/GenBank/DDBJ whole genome shotgun (WGS) entry which is preliminary data.</text>
</comment>
<dbReference type="GO" id="GO:0003755">
    <property type="term" value="F:peptidyl-prolyl cis-trans isomerase activity"/>
    <property type="evidence" value="ECO:0007669"/>
    <property type="project" value="UniProtKB-KW"/>
</dbReference>
<feature type="domain" description="PPIase FKBP-type" evidence="2">
    <location>
        <begin position="1"/>
        <end position="89"/>
    </location>
</feature>
<dbReference type="PROSITE" id="PS50059">
    <property type="entry name" value="FKBP_PPIASE"/>
    <property type="match status" value="1"/>
</dbReference>